<dbReference type="SUPFAM" id="SSF52540">
    <property type="entry name" value="P-loop containing nucleoside triphosphate hydrolases"/>
    <property type="match status" value="1"/>
</dbReference>
<dbReference type="PANTHER" id="PTHR34301:SF8">
    <property type="entry name" value="ATPASE DOMAIN-CONTAINING PROTEIN"/>
    <property type="match status" value="1"/>
</dbReference>
<feature type="region of interest" description="Disordered" evidence="1">
    <location>
        <begin position="92"/>
        <end position="111"/>
    </location>
</feature>
<keyword evidence="3" id="KW-1185">Reference proteome</keyword>
<dbReference type="Gene3D" id="3.40.50.300">
    <property type="entry name" value="P-loop containing nucleotide triphosphate hydrolases"/>
    <property type="match status" value="1"/>
</dbReference>
<dbReference type="EMBL" id="SRMF01000002">
    <property type="protein sequence ID" value="TGG93855.1"/>
    <property type="molecule type" value="Genomic_DNA"/>
</dbReference>
<reference evidence="2 3" key="1">
    <citation type="submission" date="2019-04" db="EMBL/GenBank/DDBJ databases">
        <title>Natronospirillum operosus gen. nov., sp. nov., a haloalkaliphilic satellite isolated from decaying biomass of laboratory culture of cyanobacterium Geitlerinema sp. and proposal of Natronospirillaceae fam. nov. and Saccharospirillaceae fam. nov.</title>
        <authorList>
            <person name="Kevbrin V."/>
            <person name="Boltyanskaya Y."/>
            <person name="Koziaeva V."/>
            <person name="Grouzdev D.S."/>
            <person name="Park M."/>
            <person name="Cho J."/>
        </authorList>
    </citation>
    <scope>NUCLEOTIDE SEQUENCE [LARGE SCALE GENOMIC DNA]</scope>
    <source>
        <strain evidence="2 3">G-116</strain>
    </source>
</reference>
<dbReference type="InterPro" id="IPR027417">
    <property type="entry name" value="P-loop_NTPase"/>
</dbReference>
<proteinExistence type="predicted"/>
<dbReference type="Proteomes" id="UP000297475">
    <property type="component" value="Unassembled WGS sequence"/>
</dbReference>
<dbReference type="OrthoDB" id="8576717at2"/>
<evidence type="ECO:0008006" key="4">
    <source>
        <dbReference type="Google" id="ProtNLM"/>
    </source>
</evidence>
<evidence type="ECO:0000313" key="3">
    <source>
        <dbReference type="Proteomes" id="UP000297475"/>
    </source>
</evidence>
<dbReference type="PANTHER" id="PTHR34301">
    <property type="entry name" value="DNA-BINDING PROTEIN-RELATED"/>
    <property type="match status" value="1"/>
</dbReference>
<organism evidence="2 3">
    <name type="scientific">Natronospirillum operosum</name>
    <dbReference type="NCBI Taxonomy" id="2759953"/>
    <lineage>
        <taxon>Bacteria</taxon>
        <taxon>Pseudomonadati</taxon>
        <taxon>Pseudomonadota</taxon>
        <taxon>Gammaproteobacteria</taxon>
        <taxon>Oceanospirillales</taxon>
        <taxon>Natronospirillaceae</taxon>
        <taxon>Natronospirillum</taxon>
    </lineage>
</organism>
<name>A0A4Z0WBE6_9GAMM</name>
<dbReference type="AlphaFoldDB" id="A0A4Z0WBE6"/>
<dbReference type="RefSeq" id="WP_135482365.1">
    <property type="nucleotide sequence ID" value="NZ_SRMF01000002.1"/>
</dbReference>
<accession>A0A4Z0WBE6</accession>
<comment type="caution">
    <text evidence="2">The sequence shown here is derived from an EMBL/GenBank/DDBJ whole genome shotgun (WGS) entry which is preliminary data.</text>
</comment>
<evidence type="ECO:0000256" key="1">
    <source>
        <dbReference type="SAM" id="MobiDB-lite"/>
    </source>
</evidence>
<gene>
    <name evidence="2" type="ORF">E4656_06580</name>
</gene>
<protein>
    <recommendedName>
        <fullName evidence="4">ATP-binding protein</fullName>
    </recommendedName>
</protein>
<sequence>MQLRSQIPWHYPRTAVAQGLLGPFASGLTQVQALFAPRRMGKTELVRQDLTPLAEEAGFTVVYVSFWDAVDSPGDSILRAIGATERQMSSSHSISVAGTGGSRNVSHERDTETHAVTVSQALRAYLDQKSDSPVLLLLDEVQHLATRPAFEPYLYMLRTVLDEYKGRVYALFTGSSRDQLLSLFRRRNAPLFSAANTLTLPDLDSEFVRHMLAVFEQSGSPAIDEEDAIEVFHGLRRVPAHFHNLLQAMKAAGRNDIKVAAQEFLQQMADESDAASVYDGLALIERTLLLRIARNRSAALYSDSNKQLLAKELGQEHVADYQIQHALRRLRRDGLVSNIGHGQYVIEDPEMHDWLINEFGTVDGRPE</sequence>
<evidence type="ECO:0000313" key="2">
    <source>
        <dbReference type="EMBL" id="TGG93855.1"/>
    </source>
</evidence>